<dbReference type="OrthoDB" id="7849325at2"/>
<protein>
    <recommendedName>
        <fullName evidence="4">EamA domain-containing protein</fullName>
    </recommendedName>
</protein>
<dbReference type="RefSeq" id="WP_034632267.1">
    <property type="nucleotide sequence ID" value="NZ_JRJU01000034.1"/>
</dbReference>
<keyword evidence="6" id="KW-1185">Reference proteome</keyword>
<sequence length="321" mass="34755">MGSLFALMAALGFSLSNVMIKKGTTKASKNNGAFVSILITALLSGIIFIFVGLSNGFPNLNTKGVIWFIIAGVLTTFLGRTLLYNSIQYLGSVKATAIKRLNPFFAVILGVLLLNEPFTLTLFIGMSLIFSSFGILIYDNYKASNSNLSKKETAASLDAGNSTVVNKGWRRFNLKKLISLSYMYGILSAVCYAFGYVARKIGLAEIPEPFFGAMLGAGVGAILFVITALFRERYRVSVITTFTKFEIFLILAGLFSSLGQICYFLALSKIEVSRVALIASTEVIFTILLSMVLLRKVEKHSRVVIFAALLGMAGAMVLAVG</sequence>
<feature type="transmembrane region" description="Helical" evidence="3">
    <location>
        <begin position="303"/>
        <end position="320"/>
    </location>
</feature>
<feature type="transmembrane region" description="Helical" evidence="3">
    <location>
        <begin position="65"/>
        <end position="84"/>
    </location>
</feature>
<feature type="transmembrane region" description="Helical" evidence="3">
    <location>
        <begin position="104"/>
        <end position="137"/>
    </location>
</feature>
<comment type="caution">
    <text evidence="5">The sequence shown here is derived from an EMBL/GenBank/DDBJ whole genome shotgun (WGS) entry which is preliminary data.</text>
</comment>
<evidence type="ECO:0000256" key="1">
    <source>
        <dbReference type="ARBA" id="ARBA00004127"/>
    </source>
</evidence>
<dbReference type="InterPro" id="IPR037185">
    <property type="entry name" value="EmrE-like"/>
</dbReference>
<dbReference type="PANTHER" id="PTHR22911">
    <property type="entry name" value="ACYL-MALONYL CONDENSING ENZYME-RELATED"/>
    <property type="match status" value="1"/>
</dbReference>
<feature type="transmembrane region" description="Helical" evidence="3">
    <location>
        <begin position="272"/>
        <end position="294"/>
    </location>
</feature>
<dbReference type="EMBL" id="JRJU01000034">
    <property type="protein sequence ID" value="KHF38635.1"/>
    <property type="molecule type" value="Genomic_DNA"/>
</dbReference>
<dbReference type="GO" id="GO:0016020">
    <property type="term" value="C:membrane"/>
    <property type="evidence" value="ECO:0007669"/>
    <property type="project" value="InterPro"/>
</dbReference>
<dbReference type="STRING" id="333138.LQ50_20180"/>
<feature type="domain" description="EamA" evidence="4">
    <location>
        <begin position="2"/>
        <end position="135"/>
    </location>
</feature>
<accession>A0A0B0IBE9</accession>
<evidence type="ECO:0000313" key="6">
    <source>
        <dbReference type="Proteomes" id="UP000030832"/>
    </source>
</evidence>
<dbReference type="InterPro" id="IPR000620">
    <property type="entry name" value="EamA_dom"/>
</dbReference>
<dbReference type="Pfam" id="PF00892">
    <property type="entry name" value="EamA"/>
    <property type="match status" value="2"/>
</dbReference>
<evidence type="ECO:0000256" key="3">
    <source>
        <dbReference type="SAM" id="Phobius"/>
    </source>
</evidence>
<evidence type="ECO:0000313" key="5">
    <source>
        <dbReference type="EMBL" id="KHF38635.1"/>
    </source>
</evidence>
<dbReference type="SUPFAM" id="SSF103481">
    <property type="entry name" value="Multidrug resistance efflux transporter EmrE"/>
    <property type="match status" value="2"/>
</dbReference>
<feature type="transmembrane region" description="Helical" evidence="3">
    <location>
        <begin position="210"/>
        <end position="230"/>
    </location>
</feature>
<comment type="subcellular location">
    <subcellularLocation>
        <location evidence="1">Endomembrane system</location>
        <topology evidence="1">Multi-pass membrane protein</topology>
    </subcellularLocation>
</comment>
<dbReference type="eggNOG" id="COG0697">
    <property type="taxonomic scope" value="Bacteria"/>
</dbReference>
<gene>
    <name evidence="5" type="ORF">LQ50_20180</name>
</gene>
<feature type="domain" description="EamA" evidence="4">
    <location>
        <begin position="181"/>
        <end position="318"/>
    </location>
</feature>
<reference evidence="5 6" key="1">
    <citation type="submission" date="2014-09" db="EMBL/GenBank/DDBJ databases">
        <title>Genome sequencing and annotation of Bacillus Okhensis strain Kh10-101T.</title>
        <authorList>
            <person name="Prakash J.S."/>
        </authorList>
    </citation>
    <scope>NUCLEOTIDE SEQUENCE [LARGE SCALE GENOMIC DNA]</scope>
    <source>
        <strain evidence="6">Kh10-101T</strain>
    </source>
</reference>
<dbReference type="PANTHER" id="PTHR22911:SF137">
    <property type="entry name" value="SOLUTE CARRIER FAMILY 35 MEMBER G2-RELATED"/>
    <property type="match status" value="1"/>
</dbReference>
<keyword evidence="3" id="KW-0472">Membrane</keyword>
<dbReference type="AlphaFoldDB" id="A0A0B0IBE9"/>
<keyword evidence="3" id="KW-0812">Transmembrane</keyword>
<feature type="transmembrane region" description="Helical" evidence="3">
    <location>
        <begin position="177"/>
        <end position="198"/>
    </location>
</feature>
<proteinExistence type="inferred from homology"/>
<name>A0A0B0IBE9_9BACI</name>
<dbReference type="Proteomes" id="UP000030832">
    <property type="component" value="Unassembled WGS sequence"/>
</dbReference>
<feature type="transmembrane region" description="Helical" evidence="3">
    <location>
        <begin position="32"/>
        <end position="53"/>
    </location>
</feature>
<evidence type="ECO:0000256" key="2">
    <source>
        <dbReference type="ARBA" id="ARBA00007362"/>
    </source>
</evidence>
<keyword evidence="3" id="KW-1133">Transmembrane helix</keyword>
<feature type="transmembrane region" description="Helical" evidence="3">
    <location>
        <begin position="242"/>
        <end position="266"/>
    </location>
</feature>
<evidence type="ECO:0000259" key="4">
    <source>
        <dbReference type="Pfam" id="PF00892"/>
    </source>
</evidence>
<comment type="similarity">
    <text evidence="2">Belongs to the EamA transporter family.</text>
</comment>
<organism evidence="5 6">
    <name type="scientific">Halalkalibacter okhensis</name>
    <dbReference type="NCBI Taxonomy" id="333138"/>
    <lineage>
        <taxon>Bacteria</taxon>
        <taxon>Bacillati</taxon>
        <taxon>Bacillota</taxon>
        <taxon>Bacilli</taxon>
        <taxon>Bacillales</taxon>
        <taxon>Bacillaceae</taxon>
        <taxon>Halalkalibacter</taxon>
    </lineage>
</organism>